<sequence length="65" mass="7470">DESTLIMEGEIIEAVRCHREASIRSIENHVNKLQKLLEAERNLKKIVNARKKAGFTEKLLVNKGR</sequence>
<reference evidence="1" key="1">
    <citation type="submission" date="2017-05" db="UniProtKB">
        <authorList>
            <consortium name="EnsemblMetazoa"/>
        </authorList>
    </citation>
    <scope>IDENTIFICATION</scope>
</reference>
<organism evidence="1">
    <name type="scientific">Amphimedon queenslandica</name>
    <name type="common">Sponge</name>
    <dbReference type="NCBI Taxonomy" id="400682"/>
    <lineage>
        <taxon>Eukaryota</taxon>
        <taxon>Metazoa</taxon>
        <taxon>Porifera</taxon>
        <taxon>Demospongiae</taxon>
        <taxon>Heteroscleromorpha</taxon>
        <taxon>Haplosclerida</taxon>
        <taxon>Niphatidae</taxon>
        <taxon>Amphimedon</taxon>
    </lineage>
</organism>
<accession>A0A1X7VM11</accession>
<protein>
    <submittedName>
        <fullName evidence="1">Uncharacterized protein</fullName>
    </submittedName>
</protein>
<proteinExistence type="predicted"/>
<dbReference type="AlphaFoldDB" id="A0A1X7VM11"/>
<dbReference type="InParanoid" id="A0A1X7VM11"/>
<dbReference type="EnsemblMetazoa" id="Aqu2.1.40453_001">
    <property type="protein sequence ID" value="Aqu2.1.40453_001"/>
    <property type="gene ID" value="Aqu2.1.40453"/>
</dbReference>
<name>A0A1X7VM11_AMPQE</name>
<evidence type="ECO:0000313" key="1">
    <source>
        <dbReference type="EnsemblMetazoa" id="Aqu2.1.40453_001"/>
    </source>
</evidence>